<name>A0A9D4GBE2_DREPO</name>
<protein>
    <recommendedName>
        <fullName evidence="3">Fibronectin type-III domain-containing protein</fullName>
    </recommendedName>
</protein>
<keyword evidence="2" id="KW-1185">Reference proteome</keyword>
<dbReference type="EMBL" id="JAIWYP010000006">
    <property type="protein sequence ID" value="KAH3814015.1"/>
    <property type="molecule type" value="Genomic_DNA"/>
</dbReference>
<evidence type="ECO:0008006" key="3">
    <source>
        <dbReference type="Google" id="ProtNLM"/>
    </source>
</evidence>
<comment type="caution">
    <text evidence="1">The sequence shown here is derived from an EMBL/GenBank/DDBJ whole genome shotgun (WGS) entry which is preliminary data.</text>
</comment>
<accession>A0A9D4GBE2</accession>
<dbReference type="Proteomes" id="UP000828390">
    <property type="component" value="Unassembled WGS sequence"/>
</dbReference>
<reference evidence="1" key="1">
    <citation type="journal article" date="2019" name="bioRxiv">
        <title>The Genome of the Zebra Mussel, Dreissena polymorpha: A Resource for Invasive Species Research.</title>
        <authorList>
            <person name="McCartney M.A."/>
            <person name="Auch B."/>
            <person name="Kono T."/>
            <person name="Mallez S."/>
            <person name="Zhang Y."/>
            <person name="Obille A."/>
            <person name="Becker A."/>
            <person name="Abrahante J.E."/>
            <person name="Garbe J."/>
            <person name="Badalamenti J.P."/>
            <person name="Herman A."/>
            <person name="Mangelson H."/>
            <person name="Liachko I."/>
            <person name="Sullivan S."/>
            <person name="Sone E.D."/>
            <person name="Koren S."/>
            <person name="Silverstein K.A.T."/>
            <person name="Beckman K.B."/>
            <person name="Gohl D.M."/>
        </authorList>
    </citation>
    <scope>NUCLEOTIDE SEQUENCE</scope>
    <source>
        <strain evidence="1">Duluth1</strain>
        <tissue evidence="1">Whole animal</tissue>
    </source>
</reference>
<evidence type="ECO:0000313" key="1">
    <source>
        <dbReference type="EMBL" id="KAH3814015.1"/>
    </source>
</evidence>
<sequence>MVLYLTEPPSMPQQFLVVDAIATESSVAVQWTPGFNGGEDQRFVICYKKAADEI</sequence>
<gene>
    <name evidence="1" type="ORF">DPMN_142491</name>
</gene>
<evidence type="ECO:0000313" key="2">
    <source>
        <dbReference type="Proteomes" id="UP000828390"/>
    </source>
</evidence>
<dbReference type="SUPFAM" id="SSF49265">
    <property type="entry name" value="Fibronectin type III"/>
    <property type="match status" value="1"/>
</dbReference>
<proteinExistence type="predicted"/>
<organism evidence="1 2">
    <name type="scientific">Dreissena polymorpha</name>
    <name type="common">Zebra mussel</name>
    <name type="synonym">Mytilus polymorpha</name>
    <dbReference type="NCBI Taxonomy" id="45954"/>
    <lineage>
        <taxon>Eukaryota</taxon>
        <taxon>Metazoa</taxon>
        <taxon>Spiralia</taxon>
        <taxon>Lophotrochozoa</taxon>
        <taxon>Mollusca</taxon>
        <taxon>Bivalvia</taxon>
        <taxon>Autobranchia</taxon>
        <taxon>Heteroconchia</taxon>
        <taxon>Euheterodonta</taxon>
        <taxon>Imparidentia</taxon>
        <taxon>Neoheterodontei</taxon>
        <taxon>Myida</taxon>
        <taxon>Dreissenoidea</taxon>
        <taxon>Dreissenidae</taxon>
        <taxon>Dreissena</taxon>
    </lineage>
</organism>
<reference evidence="1" key="2">
    <citation type="submission" date="2020-11" db="EMBL/GenBank/DDBJ databases">
        <authorList>
            <person name="McCartney M.A."/>
            <person name="Auch B."/>
            <person name="Kono T."/>
            <person name="Mallez S."/>
            <person name="Becker A."/>
            <person name="Gohl D.M."/>
            <person name="Silverstein K.A.T."/>
            <person name="Koren S."/>
            <person name="Bechman K.B."/>
            <person name="Herman A."/>
            <person name="Abrahante J.E."/>
            <person name="Garbe J."/>
        </authorList>
    </citation>
    <scope>NUCLEOTIDE SEQUENCE</scope>
    <source>
        <strain evidence="1">Duluth1</strain>
        <tissue evidence="1">Whole animal</tissue>
    </source>
</reference>
<dbReference type="InterPro" id="IPR036116">
    <property type="entry name" value="FN3_sf"/>
</dbReference>
<dbReference type="AlphaFoldDB" id="A0A9D4GBE2"/>